<name>A0A133V323_9EURY</name>
<dbReference type="InterPro" id="IPR017695">
    <property type="entry name" value="Se-dep_Mo_hydrolase_YqeB"/>
</dbReference>
<sequence>MEVVIKGAGEVASGIAHFLFSKNLEILMTEIPRPTTQRRTVAFAEAVFSGETEVEGIKAEKATNIRDIHEILKNNKIPVLIDPEGEILDNFSPEVLIDGTMAKKNLGTDIDDAKLVIGVGPGFKAGKDVDIVIETAEEAEPGRIISKGGSYPNTGIPCDIMGYTTERVLRAPADGVFKSDREISDPVEEGDIVGKVDGKELRAGITGTVRGLVKDGLEVVEGQKLGDIDPRGLREFGISDRSIEIARGVWKAINDFGPANMNRGGS</sequence>
<comment type="caution">
    <text evidence="1">The sequence shown here is derived from an EMBL/GenBank/DDBJ whole genome shotgun (WGS) entry which is preliminary data.</text>
</comment>
<accession>A0A133V323</accession>
<organism evidence="1 2">
    <name type="scientific">candidate division MSBL1 archaeon SCGC-AAA259M10</name>
    <dbReference type="NCBI Taxonomy" id="1698270"/>
    <lineage>
        <taxon>Archaea</taxon>
        <taxon>Methanobacteriati</taxon>
        <taxon>Methanobacteriota</taxon>
        <taxon>candidate division MSBL1</taxon>
    </lineage>
</organism>
<dbReference type="AlphaFoldDB" id="A0A133V323"/>
<gene>
    <name evidence="1" type="ORF">AKJ40_00370</name>
</gene>
<dbReference type="Proteomes" id="UP000070341">
    <property type="component" value="Unassembled WGS sequence"/>
</dbReference>
<reference evidence="1 2" key="1">
    <citation type="journal article" date="2016" name="Sci. Rep.">
        <title>Metabolic traits of an uncultured archaeal lineage -MSBL1- from brine pools of the Red Sea.</title>
        <authorList>
            <person name="Mwirichia R."/>
            <person name="Alam I."/>
            <person name="Rashid M."/>
            <person name="Vinu M."/>
            <person name="Ba-Alawi W."/>
            <person name="Anthony Kamau A."/>
            <person name="Kamanda Ngugi D."/>
            <person name="Goker M."/>
            <person name="Klenk H.P."/>
            <person name="Bajic V."/>
            <person name="Stingl U."/>
        </authorList>
    </citation>
    <scope>NUCLEOTIDE SEQUENCE [LARGE SCALE GENOMIC DNA]</scope>
    <source>
        <strain evidence="1">SCGC-AAA259M10</strain>
    </source>
</reference>
<evidence type="ECO:0008006" key="3">
    <source>
        <dbReference type="Google" id="ProtNLM"/>
    </source>
</evidence>
<proteinExistence type="predicted"/>
<keyword evidence="2" id="KW-1185">Reference proteome</keyword>
<protein>
    <recommendedName>
        <fullName evidence="3">Molybdenum hydroxylase</fullName>
    </recommendedName>
</protein>
<evidence type="ECO:0000313" key="1">
    <source>
        <dbReference type="EMBL" id="KXB00848.1"/>
    </source>
</evidence>
<dbReference type="EMBL" id="LHXU01000002">
    <property type="protein sequence ID" value="KXB00848.1"/>
    <property type="molecule type" value="Genomic_DNA"/>
</dbReference>
<evidence type="ECO:0000313" key="2">
    <source>
        <dbReference type="Proteomes" id="UP000070341"/>
    </source>
</evidence>
<dbReference type="NCBIfam" id="TIGR03309">
    <property type="entry name" value="matur_yqeB"/>
    <property type="match status" value="1"/>
</dbReference>